<dbReference type="InterPro" id="IPR002110">
    <property type="entry name" value="Ankyrin_rpt"/>
</dbReference>
<keyword evidence="1" id="KW-0677">Repeat</keyword>
<evidence type="ECO:0000313" key="6">
    <source>
        <dbReference type="Proteomes" id="UP000002630"/>
    </source>
</evidence>
<dbReference type="InParanoid" id="D8LRS0"/>
<evidence type="ECO:0000256" key="1">
    <source>
        <dbReference type="ARBA" id="ARBA00022737"/>
    </source>
</evidence>
<keyword evidence="2 3" id="KW-0040">ANK repeat</keyword>
<dbReference type="PANTHER" id="PTHR24173">
    <property type="entry name" value="ANKYRIN REPEAT CONTAINING"/>
    <property type="match status" value="1"/>
</dbReference>
<feature type="compositionally biased region" description="Basic and acidic residues" evidence="4">
    <location>
        <begin position="385"/>
        <end position="403"/>
    </location>
</feature>
<dbReference type="InterPro" id="IPR036770">
    <property type="entry name" value="Ankyrin_rpt-contain_sf"/>
</dbReference>
<evidence type="ECO:0000313" key="5">
    <source>
        <dbReference type="EMBL" id="CBN73837.1"/>
    </source>
</evidence>
<accession>D8LRS0</accession>
<reference evidence="5 6" key="1">
    <citation type="journal article" date="2010" name="Nature">
        <title>The Ectocarpus genome and the independent evolution of multicellularity in brown algae.</title>
        <authorList>
            <person name="Cock J.M."/>
            <person name="Sterck L."/>
            <person name="Rouze P."/>
            <person name="Scornet D."/>
            <person name="Allen A.E."/>
            <person name="Amoutzias G."/>
            <person name="Anthouard V."/>
            <person name="Artiguenave F."/>
            <person name="Aury J.M."/>
            <person name="Badger J.H."/>
            <person name="Beszteri B."/>
            <person name="Billiau K."/>
            <person name="Bonnet E."/>
            <person name="Bothwell J.H."/>
            <person name="Bowler C."/>
            <person name="Boyen C."/>
            <person name="Brownlee C."/>
            <person name="Carrano C.J."/>
            <person name="Charrier B."/>
            <person name="Cho G.Y."/>
            <person name="Coelho S.M."/>
            <person name="Collen J."/>
            <person name="Corre E."/>
            <person name="Da Silva C."/>
            <person name="Delage L."/>
            <person name="Delaroque N."/>
            <person name="Dittami S.M."/>
            <person name="Doulbeau S."/>
            <person name="Elias M."/>
            <person name="Farnham G."/>
            <person name="Gachon C.M."/>
            <person name="Gschloessl B."/>
            <person name="Heesch S."/>
            <person name="Jabbari K."/>
            <person name="Jubin C."/>
            <person name="Kawai H."/>
            <person name="Kimura K."/>
            <person name="Kloareg B."/>
            <person name="Kupper F.C."/>
            <person name="Lang D."/>
            <person name="Le Bail A."/>
            <person name="Leblanc C."/>
            <person name="Lerouge P."/>
            <person name="Lohr M."/>
            <person name="Lopez P.J."/>
            <person name="Martens C."/>
            <person name="Maumus F."/>
            <person name="Michel G."/>
            <person name="Miranda-Saavedra D."/>
            <person name="Morales J."/>
            <person name="Moreau H."/>
            <person name="Motomura T."/>
            <person name="Nagasato C."/>
            <person name="Napoli C.A."/>
            <person name="Nelson D.R."/>
            <person name="Nyvall-Collen P."/>
            <person name="Peters A.F."/>
            <person name="Pommier C."/>
            <person name="Potin P."/>
            <person name="Poulain J."/>
            <person name="Quesneville H."/>
            <person name="Read B."/>
            <person name="Rensing S.A."/>
            <person name="Ritter A."/>
            <person name="Rousvoal S."/>
            <person name="Samanta M."/>
            <person name="Samson G."/>
            <person name="Schroeder D.C."/>
            <person name="Segurens B."/>
            <person name="Strittmatter M."/>
            <person name="Tonon T."/>
            <person name="Tregear J.W."/>
            <person name="Valentin K."/>
            <person name="von Dassow P."/>
            <person name="Yamagishi T."/>
            <person name="Van de Peer Y."/>
            <person name="Wincker P."/>
        </authorList>
    </citation>
    <scope>NUCLEOTIDE SEQUENCE [LARGE SCALE GENOMIC DNA]</scope>
    <source>
        <strain evidence="6">Ec32 / CCAP1310/4</strain>
    </source>
</reference>
<dbReference type="Pfam" id="PF12796">
    <property type="entry name" value="Ank_2"/>
    <property type="match status" value="2"/>
</dbReference>
<dbReference type="AlphaFoldDB" id="D8LRS0"/>
<dbReference type="eggNOG" id="KOG4177">
    <property type="taxonomic scope" value="Eukaryota"/>
</dbReference>
<dbReference type="OrthoDB" id="20872at2759"/>
<feature type="region of interest" description="Disordered" evidence="4">
    <location>
        <begin position="372"/>
        <end position="423"/>
    </location>
</feature>
<gene>
    <name evidence="5" type="ORF">Esi_0007_0135</name>
</gene>
<sequence>MYVYPKRRLLQGMESEIWKLVSYGATPQQWKEWLRVPLEHAAARGNLNLVNSLLEAGADGSAGWRGCLDRTLIDAAALGGSEPVVSALLRAGAQPDVNTVSISSKRSALYTATVCGHEHAARGLDRIVSALLLRGAYTDAQDTSGATPLIYACGSGHLSVVNTLLAAGADVDIIRDVDSYSALDKAVCNGHIDVIGALLRHGADVNACDDAGFTPLHLAAQKDQPGAIDALIQAGANTEASRGRRWTPLFSATEYCSFKAVHTLLRHGASLTAQDTDGNTPLHRACYWRDKGMEATVDLLLRWGADETAVNNAGQTPVDMLDEHDDENDGTTCSEAEFERVRLLLARAPANRAWRHRCWLVMLRSCAKTARANSDATGDADEDSNDARDRKVGKCKGARRENGESAGGGVRSRMNGAGEGGVERRAGGWASVVASVIGLGPEEVFRSIVGFL</sequence>
<dbReference type="Proteomes" id="UP000002630">
    <property type="component" value="Linkage Group LG06"/>
</dbReference>
<evidence type="ECO:0000256" key="3">
    <source>
        <dbReference type="PROSITE-ProRule" id="PRU00023"/>
    </source>
</evidence>
<keyword evidence="6" id="KW-1185">Reference proteome</keyword>
<feature type="repeat" description="ANK" evidence="3">
    <location>
        <begin position="178"/>
        <end position="210"/>
    </location>
</feature>
<feature type="repeat" description="ANK" evidence="3">
    <location>
        <begin position="144"/>
        <end position="176"/>
    </location>
</feature>
<feature type="repeat" description="ANK" evidence="3">
    <location>
        <begin position="211"/>
        <end position="243"/>
    </location>
</feature>
<dbReference type="Gene3D" id="1.25.40.20">
    <property type="entry name" value="Ankyrin repeat-containing domain"/>
    <property type="match status" value="1"/>
</dbReference>
<dbReference type="PANTHER" id="PTHR24173:SF74">
    <property type="entry name" value="ANKYRIN REPEAT DOMAIN-CONTAINING PROTEIN 16"/>
    <property type="match status" value="1"/>
</dbReference>
<dbReference type="PROSITE" id="PS50088">
    <property type="entry name" value="ANK_REPEAT"/>
    <property type="match status" value="4"/>
</dbReference>
<dbReference type="STRING" id="2880.D8LRS0"/>
<feature type="repeat" description="ANK" evidence="3">
    <location>
        <begin position="277"/>
        <end position="312"/>
    </location>
</feature>
<dbReference type="SMART" id="SM00248">
    <property type="entry name" value="ANK"/>
    <property type="match status" value="8"/>
</dbReference>
<dbReference type="EMBL" id="FN649731">
    <property type="protein sequence ID" value="CBN73837.1"/>
    <property type="molecule type" value="Genomic_DNA"/>
</dbReference>
<dbReference type="EMBL" id="FN648926">
    <property type="protein sequence ID" value="CBN73837.1"/>
    <property type="molecule type" value="Genomic_DNA"/>
</dbReference>
<organism evidence="5 6">
    <name type="scientific">Ectocarpus siliculosus</name>
    <name type="common">Brown alga</name>
    <name type="synonym">Conferva siliculosa</name>
    <dbReference type="NCBI Taxonomy" id="2880"/>
    <lineage>
        <taxon>Eukaryota</taxon>
        <taxon>Sar</taxon>
        <taxon>Stramenopiles</taxon>
        <taxon>Ochrophyta</taxon>
        <taxon>PX clade</taxon>
        <taxon>Phaeophyceae</taxon>
        <taxon>Ectocarpales</taxon>
        <taxon>Ectocarpaceae</taxon>
        <taxon>Ectocarpus</taxon>
    </lineage>
</organism>
<dbReference type="PRINTS" id="PR01415">
    <property type="entry name" value="ANKYRIN"/>
</dbReference>
<evidence type="ECO:0000256" key="2">
    <source>
        <dbReference type="ARBA" id="ARBA00023043"/>
    </source>
</evidence>
<name>D8LRS0_ECTSI</name>
<protein>
    <submittedName>
        <fullName evidence="5">Ankyrin repeat protein</fullName>
    </submittedName>
</protein>
<proteinExistence type="predicted"/>
<evidence type="ECO:0000256" key="4">
    <source>
        <dbReference type="SAM" id="MobiDB-lite"/>
    </source>
</evidence>
<dbReference type="SUPFAM" id="SSF48403">
    <property type="entry name" value="Ankyrin repeat"/>
    <property type="match status" value="1"/>
</dbReference>
<dbReference type="PROSITE" id="PS50297">
    <property type="entry name" value="ANK_REP_REGION"/>
    <property type="match status" value="4"/>
</dbReference>